<evidence type="ECO:0000313" key="2">
    <source>
        <dbReference type="EMBL" id="MBI3015912.1"/>
    </source>
</evidence>
<evidence type="ECO:0000259" key="1">
    <source>
        <dbReference type="Pfam" id="PF01814"/>
    </source>
</evidence>
<sequence>MAEVRTGKAGLCPEHIGLLDTLEELRSKLVRLGLAGDAPRENEWQSLNRGLRCFSRDLEDHMSGEETNFFPVVDWGLGAAESPTRFVLAEHQQIRRILQDIRKVLALSLGVVEDQFWPYFGRLSELLSALTSTLTSHIRSEDHIFFPLGQQILHRRMVDKQIPAQ</sequence>
<protein>
    <submittedName>
        <fullName evidence="2">Hemerythrin domain-containing protein</fullName>
    </submittedName>
</protein>
<dbReference type="InterPro" id="IPR012312">
    <property type="entry name" value="Hemerythrin-like"/>
</dbReference>
<gene>
    <name evidence="2" type="ORF">HYY65_12845</name>
</gene>
<feature type="domain" description="Hemerythrin-like" evidence="1">
    <location>
        <begin position="14"/>
        <end position="148"/>
    </location>
</feature>
<comment type="caution">
    <text evidence="2">The sequence shown here is derived from an EMBL/GenBank/DDBJ whole genome shotgun (WGS) entry which is preliminary data.</text>
</comment>
<evidence type="ECO:0000313" key="3">
    <source>
        <dbReference type="Proteomes" id="UP000741360"/>
    </source>
</evidence>
<proteinExistence type="predicted"/>
<accession>A0A932GRI0</accession>
<dbReference type="AlphaFoldDB" id="A0A932GRI0"/>
<name>A0A932GRI0_UNCTE</name>
<dbReference type="Proteomes" id="UP000741360">
    <property type="component" value="Unassembled WGS sequence"/>
</dbReference>
<reference evidence="2" key="1">
    <citation type="submission" date="2020-07" db="EMBL/GenBank/DDBJ databases">
        <title>Huge and variable diversity of episymbiotic CPR bacteria and DPANN archaea in groundwater ecosystems.</title>
        <authorList>
            <person name="He C.Y."/>
            <person name="Keren R."/>
            <person name="Whittaker M."/>
            <person name="Farag I.F."/>
            <person name="Doudna J."/>
            <person name="Cate J.H.D."/>
            <person name="Banfield J.F."/>
        </authorList>
    </citation>
    <scope>NUCLEOTIDE SEQUENCE</scope>
    <source>
        <strain evidence="2">NC_groundwater_717_Ag_S-0.2um_59_8</strain>
    </source>
</reference>
<organism evidence="2 3">
    <name type="scientific">Tectimicrobiota bacterium</name>
    <dbReference type="NCBI Taxonomy" id="2528274"/>
    <lineage>
        <taxon>Bacteria</taxon>
        <taxon>Pseudomonadati</taxon>
        <taxon>Nitrospinota/Tectimicrobiota group</taxon>
        <taxon>Candidatus Tectimicrobiota</taxon>
    </lineage>
</organism>
<dbReference type="Gene3D" id="1.20.120.520">
    <property type="entry name" value="nmb1532 protein domain like"/>
    <property type="match status" value="1"/>
</dbReference>
<dbReference type="Pfam" id="PF01814">
    <property type="entry name" value="Hemerythrin"/>
    <property type="match status" value="1"/>
</dbReference>
<dbReference type="EMBL" id="JACPSX010000246">
    <property type="protein sequence ID" value="MBI3015912.1"/>
    <property type="molecule type" value="Genomic_DNA"/>
</dbReference>